<comment type="cofactor">
    <cofactor evidence="1">
        <name>Mn(2+)</name>
        <dbReference type="ChEBI" id="CHEBI:29035"/>
    </cofactor>
</comment>
<dbReference type="InterPro" id="IPR011054">
    <property type="entry name" value="Rudment_hybrid_motif"/>
</dbReference>
<dbReference type="InterPro" id="IPR016185">
    <property type="entry name" value="PreATP-grasp_dom_sf"/>
</dbReference>
<gene>
    <name evidence="14" type="primary">purD</name>
    <name evidence="17" type="ORF">SAMN05660923_00042</name>
</gene>
<dbReference type="UniPathway" id="UPA00074">
    <property type="reaction ID" value="UER00125"/>
</dbReference>
<dbReference type="GO" id="GO:0006189">
    <property type="term" value="P:'de novo' IMP biosynthetic process"/>
    <property type="evidence" value="ECO:0007669"/>
    <property type="project" value="UniProtKB-UniRule"/>
</dbReference>
<dbReference type="FunFam" id="3.40.50.20:FF:000006">
    <property type="entry name" value="Phosphoribosylamine--glycine ligase, chloroplastic"/>
    <property type="match status" value="1"/>
</dbReference>
<dbReference type="GO" id="GO:0004637">
    <property type="term" value="F:phosphoribosylamine-glycine ligase activity"/>
    <property type="evidence" value="ECO:0007669"/>
    <property type="project" value="UniProtKB-UniRule"/>
</dbReference>
<dbReference type="AlphaFoldDB" id="A0A1H2Q3J0"/>
<comment type="pathway">
    <text evidence="3 14">Purine metabolism; IMP biosynthesis via de novo pathway; N(1)-(5-phospho-D-ribosyl)glycinamide from 5-phospho-alpha-D-ribose 1-diphosphate: step 2/2.</text>
</comment>
<dbReference type="OrthoDB" id="9807240at2"/>
<dbReference type="HAMAP" id="MF_00138">
    <property type="entry name" value="GARS"/>
    <property type="match status" value="1"/>
</dbReference>
<evidence type="ECO:0000256" key="12">
    <source>
        <dbReference type="ARBA" id="ARBA00042242"/>
    </source>
</evidence>
<dbReference type="Pfam" id="PF02843">
    <property type="entry name" value="GARS_C"/>
    <property type="match status" value="1"/>
</dbReference>
<evidence type="ECO:0000256" key="8">
    <source>
        <dbReference type="ARBA" id="ARBA00022755"/>
    </source>
</evidence>
<keyword evidence="10" id="KW-0464">Manganese</keyword>
<dbReference type="GO" id="GO:0005524">
    <property type="term" value="F:ATP binding"/>
    <property type="evidence" value="ECO:0007669"/>
    <property type="project" value="UniProtKB-UniRule"/>
</dbReference>
<dbReference type="EMBL" id="FNNG01000001">
    <property type="protein sequence ID" value="SDW01660.1"/>
    <property type="molecule type" value="Genomic_DNA"/>
</dbReference>
<keyword evidence="7 15" id="KW-0547">Nucleotide-binding</keyword>
<dbReference type="InterPro" id="IPR013815">
    <property type="entry name" value="ATP_grasp_subdomain_1"/>
</dbReference>
<dbReference type="GO" id="GO:0009113">
    <property type="term" value="P:purine nucleobase biosynthetic process"/>
    <property type="evidence" value="ECO:0007669"/>
    <property type="project" value="InterPro"/>
</dbReference>
<dbReference type="InterPro" id="IPR020561">
    <property type="entry name" value="PRibGlycinamid_synth_ATP-grasp"/>
</dbReference>
<dbReference type="InterPro" id="IPR020560">
    <property type="entry name" value="PRibGlycinamide_synth_C-dom"/>
</dbReference>
<dbReference type="Gene3D" id="3.30.470.20">
    <property type="entry name" value="ATP-grasp fold, B domain"/>
    <property type="match status" value="1"/>
</dbReference>
<evidence type="ECO:0000256" key="15">
    <source>
        <dbReference type="PROSITE-ProRule" id="PRU00409"/>
    </source>
</evidence>
<evidence type="ECO:0000256" key="3">
    <source>
        <dbReference type="ARBA" id="ARBA00005174"/>
    </source>
</evidence>
<evidence type="ECO:0000256" key="11">
    <source>
        <dbReference type="ARBA" id="ARBA00038345"/>
    </source>
</evidence>
<dbReference type="Gene3D" id="3.40.50.20">
    <property type="match status" value="1"/>
</dbReference>
<keyword evidence="8 14" id="KW-0658">Purine biosynthesis</keyword>
<dbReference type="Gene3D" id="3.30.1490.20">
    <property type="entry name" value="ATP-grasp fold, A domain"/>
    <property type="match status" value="1"/>
</dbReference>
<evidence type="ECO:0000256" key="2">
    <source>
        <dbReference type="ARBA" id="ARBA00001946"/>
    </source>
</evidence>
<accession>A0A1H2Q3J0</accession>
<dbReference type="Proteomes" id="UP000198828">
    <property type="component" value="Unassembled WGS sequence"/>
</dbReference>
<keyword evidence="5 14" id="KW-0436">Ligase</keyword>
<comment type="cofactor">
    <cofactor evidence="2">
        <name>Mg(2+)</name>
        <dbReference type="ChEBI" id="CHEBI:18420"/>
    </cofactor>
</comment>
<dbReference type="SUPFAM" id="SSF56059">
    <property type="entry name" value="Glutathione synthetase ATP-binding domain-like"/>
    <property type="match status" value="1"/>
</dbReference>
<evidence type="ECO:0000256" key="14">
    <source>
        <dbReference type="HAMAP-Rule" id="MF_00138"/>
    </source>
</evidence>
<comment type="similarity">
    <text evidence="11 14">Belongs to the GARS family.</text>
</comment>
<dbReference type="InterPro" id="IPR000115">
    <property type="entry name" value="PRibGlycinamide_synth"/>
</dbReference>
<evidence type="ECO:0000256" key="13">
    <source>
        <dbReference type="ARBA" id="ARBA00042864"/>
    </source>
</evidence>
<evidence type="ECO:0000256" key="5">
    <source>
        <dbReference type="ARBA" id="ARBA00022598"/>
    </source>
</evidence>
<dbReference type="PANTHER" id="PTHR43472">
    <property type="entry name" value="PHOSPHORIBOSYLAMINE--GLYCINE LIGASE"/>
    <property type="match status" value="1"/>
</dbReference>
<feature type="domain" description="ATP-grasp" evidence="16">
    <location>
        <begin position="107"/>
        <end position="313"/>
    </location>
</feature>
<dbReference type="Gene3D" id="3.90.600.10">
    <property type="entry name" value="Phosphoribosylglycinamide synthetase, C-terminal domain"/>
    <property type="match status" value="1"/>
</dbReference>
<dbReference type="PROSITE" id="PS50975">
    <property type="entry name" value="ATP_GRASP"/>
    <property type="match status" value="1"/>
</dbReference>
<keyword evidence="9 15" id="KW-0067">ATP-binding</keyword>
<comment type="catalytic activity">
    <reaction evidence="14">
        <text>5-phospho-beta-D-ribosylamine + glycine + ATP = N(1)-(5-phospho-beta-D-ribosyl)glycinamide + ADP + phosphate + H(+)</text>
        <dbReference type="Rhea" id="RHEA:17453"/>
        <dbReference type="ChEBI" id="CHEBI:15378"/>
        <dbReference type="ChEBI" id="CHEBI:30616"/>
        <dbReference type="ChEBI" id="CHEBI:43474"/>
        <dbReference type="ChEBI" id="CHEBI:57305"/>
        <dbReference type="ChEBI" id="CHEBI:58681"/>
        <dbReference type="ChEBI" id="CHEBI:143788"/>
        <dbReference type="ChEBI" id="CHEBI:456216"/>
        <dbReference type="EC" id="6.3.4.13"/>
    </reaction>
</comment>
<dbReference type="PANTHER" id="PTHR43472:SF1">
    <property type="entry name" value="PHOSPHORIBOSYLAMINE--GLYCINE LIGASE, CHLOROPLASTIC"/>
    <property type="match status" value="1"/>
</dbReference>
<dbReference type="PROSITE" id="PS00184">
    <property type="entry name" value="GARS"/>
    <property type="match status" value="1"/>
</dbReference>
<dbReference type="InterPro" id="IPR020562">
    <property type="entry name" value="PRibGlycinamide_synth_N"/>
</dbReference>
<evidence type="ECO:0000256" key="4">
    <source>
        <dbReference type="ARBA" id="ARBA00013255"/>
    </source>
</evidence>
<evidence type="ECO:0000256" key="10">
    <source>
        <dbReference type="ARBA" id="ARBA00023211"/>
    </source>
</evidence>
<dbReference type="SMART" id="SM01209">
    <property type="entry name" value="GARS_A"/>
    <property type="match status" value="1"/>
</dbReference>
<dbReference type="SUPFAM" id="SSF51246">
    <property type="entry name" value="Rudiment single hybrid motif"/>
    <property type="match status" value="1"/>
</dbReference>
<reference evidence="17 18" key="1">
    <citation type="submission" date="2016-10" db="EMBL/GenBank/DDBJ databases">
        <authorList>
            <person name="de Groot N.N."/>
        </authorList>
    </citation>
    <scope>NUCLEOTIDE SEQUENCE [LARGE SCALE GENOMIC DNA]</scope>
    <source>
        <strain evidence="17 18">DSM 23310</strain>
    </source>
</reference>
<organism evidence="17 18">
    <name type="scientific">Tepidimicrobium xylanilyticum</name>
    <dbReference type="NCBI Taxonomy" id="1123352"/>
    <lineage>
        <taxon>Bacteria</taxon>
        <taxon>Bacillati</taxon>
        <taxon>Bacillota</taxon>
        <taxon>Tissierellia</taxon>
        <taxon>Tissierellales</taxon>
        <taxon>Tepidimicrobiaceae</taxon>
        <taxon>Tepidimicrobium</taxon>
    </lineage>
</organism>
<dbReference type="InterPro" id="IPR011761">
    <property type="entry name" value="ATP-grasp"/>
</dbReference>
<evidence type="ECO:0000256" key="7">
    <source>
        <dbReference type="ARBA" id="ARBA00022741"/>
    </source>
</evidence>
<evidence type="ECO:0000313" key="18">
    <source>
        <dbReference type="Proteomes" id="UP000198828"/>
    </source>
</evidence>
<dbReference type="SMART" id="SM01210">
    <property type="entry name" value="GARS_C"/>
    <property type="match status" value="1"/>
</dbReference>
<dbReference type="EC" id="6.3.4.13" evidence="4 14"/>
<dbReference type="RefSeq" id="WP_093749676.1">
    <property type="nucleotide sequence ID" value="NZ_FNNG01000001.1"/>
</dbReference>
<evidence type="ECO:0000256" key="6">
    <source>
        <dbReference type="ARBA" id="ARBA00022723"/>
    </source>
</evidence>
<evidence type="ECO:0000256" key="1">
    <source>
        <dbReference type="ARBA" id="ARBA00001936"/>
    </source>
</evidence>
<evidence type="ECO:0000313" key="17">
    <source>
        <dbReference type="EMBL" id="SDW01660.1"/>
    </source>
</evidence>
<dbReference type="Pfam" id="PF01071">
    <property type="entry name" value="GARS_A"/>
    <property type="match status" value="1"/>
</dbReference>
<keyword evidence="6" id="KW-0479">Metal-binding</keyword>
<dbReference type="GO" id="GO:0046872">
    <property type="term" value="F:metal ion binding"/>
    <property type="evidence" value="ECO:0007669"/>
    <property type="project" value="UniProtKB-KW"/>
</dbReference>
<dbReference type="InterPro" id="IPR037123">
    <property type="entry name" value="PRibGlycinamide_synth_C_sf"/>
</dbReference>
<dbReference type="Pfam" id="PF02844">
    <property type="entry name" value="GARS_N"/>
    <property type="match status" value="1"/>
</dbReference>
<dbReference type="SUPFAM" id="SSF52440">
    <property type="entry name" value="PreATP-grasp domain"/>
    <property type="match status" value="1"/>
</dbReference>
<sequence length="423" mass="47215">MKVLVLGSGGREHALCWKLAESKKVSKVYCAPGNGGTKEIAQNIDIEPEDIEKLMEFVLKERIDLTIVGPENPLVMGIVDRFKEKGLRIFGANKKSAQLEGSKSYAKEFMEKYNIPTAKYKRFTDSQEAINELDSFNYPLVIKADGLCLGKGVVICNSREEAIVCISDFMEDRVFGASGETIIIEEFLEGVEASLLCFVSKGKLIPMESAKDYKQIYEGDTGPNTGGVGCFSPNPLFTEELERDVEEKILNRIELGLEEEKLDYDGILFIGLMITESGPKVLEFNVRFGDPETEVLMPRLESDLVDIIEKTLDGDLKKEDLIWKSEKCVTVVATSKGYPGKYEKGKGITGLKDVDKNIVVFHNGTIEKDGMIYTNGGRVISVTALGNTLEEARDIIYKNLGIIKFDGMYYRRDIAKIEYLPIK</sequence>
<evidence type="ECO:0000259" key="16">
    <source>
        <dbReference type="PROSITE" id="PS50975"/>
    </source>
</evidence>
<name>A0A1H2Q3J0_9FIRM</name>
<dbReference type="NCBIfam" id="TIGR00877">
    <property type="entry name" value="purD"/>
    <property type="match status" value="1"/>
</dbReference>
<proteinExistence type="inferred from homology"/>
<dbReference type="InterPro" id="IPR020559">
    <property type="entry name" value="PRibGlycinamide_synth_CS"/>
</dbReference>
<keyword evidence="18" id="KW-1185">Reference proteome</keyword>
<protein>
    <recommendedName>
        <fullName evidence="4 14">Phosphoribosylamine--glycine ligase</fullName>
        <ecNumber evidence="4 14">6.3.4.13</ecNumber>
    </recommendedName>
    <alternativeName>
        <fullName evidence="14">GARS</fullName>
    </alternativeName>
    <alternativeName>
        <fullName evidence="12 14">Glycinamide ribonucleotide synthetase</fullName>
    </alternativeName>
    <alternativeName>
        <fullName evidence="13 14">Phosphoribosylglycinamide synthetase</fullName>
    </alternativeName>
</protein>
<evidence type="ECO:0000256" key="9">
    <source>
        <dbReference type="ARBA" id="ARBA00022840"/>
    </source>
</evidence>
<dbReference type="FunFam" id="3.90.600.10:FF:000001">
    <property type="entry name" value="Trifunctional purine biosynthetic protein adenosine-3"/>
    <property type="match status" value="1"/>
</dbReference>